<feature type="signal peptide" evidence="1">
    <location>
        <begin position="1"/>
        <end position="18"/>
    </location>
</feature>
<evidence type="ECO:0000256" key="1">
    <source>
        <dbReference type="SAM" id="SignalP"/>
    </source>
</evidence>
<protein>
    <submittedName>
        <fullName evidence="2">Uncharacterized protein</fullName>
    </submittedName>
</protein>
<evidence type="ECO:0000313" key="3">
    <source>
        <dbReference type="Proteomes" id="UP000799423"/>
    </source>
</evidence>
<keyword evidence="1" id="KW-0732">Signal</keyword>
<gene>
    <name evidence="2" type="ORF">T440DRAFT_517418</name>
</gene>
<dbReference type="OrthoDB" id="3745536at2759"/>
<evidence type="ECO:0000313" key="2">
    <source>
        <dbReference type="EMBL" id="KAF2851426.1"/>
    </source>
</evidence>
<dbReference type="AlphaFoldDB" id="A0A6A7B788"/>
<organism evidence="2 3">
    <name type="scientific">Plenodomus tracheiphilus IPT5</name>
    <dbReference type="NCBI Taxonomy" id="1408161"/>
    <lineage>
        <taxon>Eukaryota</taxon>
        <taxon>Fungi</taxon>
        <taxon>Dikarya</taxon>
        <taxon>Ascomycota</taxon>
        <taxon>Pezizomycotina</taxon>
        <taxon>Dothideomycetes</taxon>
        <taxon>Pleosporomycetidae</taxon>
        <taxon>Pleosporales</taxon>
        <taxon>Pleosporineae</taxon>
        <taxon>Leptosphaeriaceae</taxon>
        <taxon>Plenodomus</taxon>
    </lineage>
</organism>
<sequence length="137" mass="14657">MQYSIIAAFLAAAVGINAAPGNTLVSRVPSIPLSIYTDNGCQTPATGPVEVLQIRADNVCQNITYTPPSTLESAKIESRNLAALPGDCRLLAWNDFNCTGNFITFDRVSTPNDNSPCRTFGSANNFIRSARTVGRCN</sequence>
<feature type="chain" id="PRO_5025342448" evidence="1">
    <location>
        <begin position="19"/>
        <end position="137"/>
    </location>
</feature>
<proteinExistence type="predicted"/>
<name>A0A6A7B788_9PLEO</name>
<reference evidence="2" key="1">
    <citation type="submission" date="2020-01" db="EMBL/GenBank/DDBJ databases">
        <authorList>
            <consortium name="DOE Joint Genome Institute"/>
            <person name="Haridas S."/>
            <person name="Albert R."/>
            <person name="Binder M."/>
            <person name="Bloem J."/>
            <person name="Labutti K."/>
            <person name="Salamov A."/>
            <person name="Andreopoulos B."/>
            <person name="Baker S.E."/>
            <person name="Barry K."/>
            <person name="Bills G."/>
            <person name="Bluhm B.H."/>
            <person name="Cannon C."/>
            <person name="Castanera R."/>
            <person name="Culley D.E."/>
            <person name="Daum C."/>
            <person name="Ezra D."/>
            <person name="Gonzalez J.B."/>
            <person name="Henrissat B."/>
            <person name="Kuo A."/>
            <person name="Liang C."/>
            <person name="Lipzen A."/>
            <person name="Lutzoni F."/>
            <person name="Magnuson J."/>
            <person name="Mondo S."/>
            <person name="Nolan M."/>
            <person name="Ohm R."/>
            <person name="Pangilinan J."/>
            <person name="Park H.-J."/>
            <person name="Ramirez L."/>
            <person name="Alfaro M."/>
            <person name="Sun H."/>
            <person name="Tritt A."/>
            <person name="Yoshinaga Y."/>
            <person name="Zwiers L.-H."/>
            <person name="Turgeon B.G."/>
            <person name="Goodwin S.B."/>
            <person name="Spatafora J.W."/>
            <person name="Crous P.W."/>
            <person name="Grigoriev I.V."/>
        </authorList>
    </citation>
    <scope>NUCLEOTIDE SEQUENCE</scope>
    <source>
        <strain evidence="2">IPT5</strain>
    </source>
</reference>
<keyword evidence="3" id="KW-1185">Reference proteome</keyword>
<dbReference type="EMBL" id="MU006302">
    <property type="protein sequence ID" value="KAF2851426.1"/>
    <property type="molecule type" value="Genomic_DNA"/>
</dbReference>
<dbReference type="Proteomes" id="UP000799423">
    <property type="component" value="Unassembled WGS sequence"/>
</dbReference>
<accession>A0A6A7B788</accession>